<keyword evidence="2" id="KW-1185">Reference proteome</keyword>
<dbReference type="Proteomes" id="UP000006048">
    <property type="component" value="Chromosome"/>
</dbReference>
<dbReference type="EMBL" id="CP002959">
    <property type="protein sequence ID" value="AFM11061.1"/>
    <property type="molecule type" value="Genomic_DNA"/>
</dbReference>
<reference evidence="1 2" key="1">
    <citation type="submission" date="2012-06" db="EMBL/GenBank/DDBJ databases">
        <title>The complete chromosome of genome of Turneriella parva DSM 21527.</title>
        <authorList>
            <consortium name="US DOE Joint Genome Institute (JGI-PGF)"/>
            <person name="Lucas S."/>
            <person name="Han J."/>
            <person name="Lapidus A."/>
            <person name="Bruce D."/>
            <person name="Goodwin L."/>
            <person name="Pitluck S."/>
            <person name="Peters L."/>
            <person name="Kyrpides N."/>
            <person name="Mavromatis K."/>
            <person name="Ivanova N."/>
            <person name="Mikhailova N."/>
            <person name="Chertkov O."/>
            <person name="Detter J.C."/>
            <person name="Tapia R."/>
            <person name="Han C."/>
            <person name="Land M."/>
            <person name="Hauser L."/>
            <person name="Markowitz V."/>
            <person name="Cheng J.-F."/>
            <person name="Hugenholtz P."/>
            <person name="Woyke T."/>
            <person name="Wu D."/>
            <person name="Gronow S."/>
            <person name="Wellnitz S."/>
            <person name="Brambilla E."/>
            <person name="Klenk H.-P."/>
            <person name="Eisen J.A."/>
        </authorList>
    </citation>
    <scope>NUCLEOTIDE SEQUENCE [LARGE SCALE GENOMIC DNA]</scope>
    <source>
        <strain evidence="2">ATCC BAA-1111 / DSM 21527 / NCTC 11395 / H</strain>
    </source>
</reference>
<name>I4B1A4_TURPD</name>
<dbReference type="PATRIC" id="fig|869212.3.peg.378"/>
<dbReference type="KEGG" id="tpx:Turpa_0405"/>
<sequence length="245" mass="28572">MSGLVSRRMMKNLLTKRSGGTRVITENVAVLKAIETVPKIASVESDNYYKEPVTIEYYIPKESRFAYQVKYLYVPLYDPEPRNDNARMVLEHFKNLNEPIDLMKVMDEYPQFLVRMLDYLSPQMGIIENLSRSIQDGLAGETDGFRKALYTCEVLRKFEPSIVSLEIVGDYTTYNINWLVRKLNSLKLEFSLEDPTVEFLMIRYRQQAERAGEVIPERFEILSQIFLEQAFPMSDDDYADLMNPD</sequence>
<organism evidence="1 2">
    <name type="scientific">Turneriella parva (strain ATCC BAA-1111 / DSM 21527 / NCTC 11395 / H)</name>
    <name type="common">Leptospira parva</name>
    <dbReference type="NCBI Taxonomy" id="869212"/>
    <lineage>
        <taxon>Bacteria</taxon>
        <taxon>Pseudomonadati</taxon>
        <taxon>Spirochaetota</taxon>
        <taxon>Spirochaetia</taxon>
        <taxon>Leptospirales</taxon>
        <taxon>Leptospiraceae</taxon>
        <taxon>Turneriella</taxon>
    </lineage>
</organism>
<protein>
    <submittedName>
        <fullName evidence="1">Uncharacterized protein</fullName>
    </submittedName>
</protein>
<gene>
    <name evidence="1" type="ordered locus">Turpa_0405</name>
</gene>
<dbReference type="HOGENOM" id="CLU_1093255_0_0_12"/>
<dbReference type="RefSeq" id="WP_014801581.1">
    <property type="nucleotide sequence ID" value="NC_018020.1"/>
</dbReference>
<dbReference type="OrthoDB" id="321298at2"/>
<evidence type="ECO:0000313" key="1">
    <source>
        <dbReference type="EMBL" id="AFM11061.1"/>
    </source>
</evidence>
<dbReference type="STRING" id="869212.Turpa_0405"/>
<dbReference type="AlphaFoldDB" id="I4B1A4"/>
<proteinExistence type="predicted"/>
<evidence type="ECO:0000313" key="2">
    <source>
        <dbReference type="Proteomes" id="UP000006048"/>
    </source>
</evidence>
<accession>I4B1A4</accession>